<organism evidence="1 2">
    <name type="scientific">Apiospora saccharicola</name>
    <dbReference type="NCBI Taxonomy" id="335842"/>
    <lineage>
        <taxon>Eukaryota</taxon>
        <taxon>Fungi</taxon>
        <taxon>Dikarya</taxon>
        <taxon>Ascomycota</taxon>
        <taxon>Pezizomycotina</taxon>
        <taxon>Sordariomycetes</taxon>
        <taxon>Xylariomycetidae</taxon>
        <taxon>Amphisphaeriales</taxon>
        <taxon>Apiosporaceae</taxon>
        <taxon>Apiospora</taxon>
    </lineage>
</organism>
<comment type="caution">
    <text evidence="1">The sequence shown here is derived from an EMBL/GenBank/DDBJ whole genome shotgun (WGS) entry which is preliminary data.</text>
</comment>
<sequence>MNTSLPNNQIPQCKHLSSMLEKSPTVFSIMYATIVGRACKSIFAWRLERGANIGTLDLLAGSTSLPSAVVTHATLRLFTVISPALILIWALSPVGSQASLRVAAKSISTTTVPHEYIYMTQNATFEVETSYWYLDCPILAEGEVIPEVEFNMTEWHGIPLVVKYFGDKFKMAVTGHPGYANAMQLYFVDPDNPYNFGNFTPYLTATGYTDISLGLGVSTGEGPDAANPRNETTQGNATTTTSIIRDNQYVVLSPVGSAEDASTTAREFKGHRVMYGDVQPIEPVGHLAIASTDSGYPIGPVQRD</sequence>
<protein>
    <submittedName>
        <fullName evidence="1">Heterokaryon incompatibility protein-domain-containing protein</fullName>
    </submittedName>
</protein>
<dbReference type="EMBL" id="JAQQWM010000003">
    <property type="protein sequence ID" value="KAK8072680.1"/>
    <property type="molecule type" value="Genomic_DNA"/>
</dbReference>
<evidence type="ECO:0000313" key="2">
    <source>
        <dbReference type="Proteomes" id="UP001446871"/>
    </source>
</evidence>
<keyword evidence="2" id="KW-1185">Reference proteome</keyword>
<gene>
    <name evidence="1" type="ORF">PG996_006028</name>
</gene>
<evidence type="ECO:0000313" key="1">
    <source>
        <dbReference type="EMBL" id="KAK8072680.1"/>
    </source>
</evidence>
<reference evidence="1 2" key="1">
    <citation type="submission" date="2023-01" db="EMBL/GenBank/DDBJ databases">
        <title>Analysis of 21 Apiospora genomes using comparative genomics revels a genus with tremendous synthesis potential of carbohydrate active enzymes and secondary metabolites.</title>
        <authorList>
            <person name="Sorensen T."/>
        </authorList>
    </citation>
    <scope>NUCLEOTIDE SEQUENCE [LARGE SCALE GENOMIC DNA]</scope>
    <source>
        <strain evidence="1 2">CBS 83171</strain>
    </source>
</reference>
<dbReference type="Proteomes" id="UP001446871">
    <property type="component" value="Unassembled WGS sequence"/>
</dbReference>
<proteinExistence type="predicted"/>
<accession>A0ABR1VR49</accession>
<name>A0ABR1VR49_9PEZI</name>
<feature type="non-terminal residue" evidence="1">
    <location>
        <position position="304"/>
    </location>
</feature>